<dbReference type="PROSITE" id="PS50216">
    <property type="entry name" value="DHHC"/>
    <property type="match status" value="1"/>
</dbReference>
<evidence type="ECO:0000256" key="3">
    <source>
        <dbReference type="ARBA" id="ARBA00022692"/>
    </source>
</evidence>
<dbReference type="GO" id="GO:0019706">
    <property type="term" value="F:protein-cysteine S-palmitoyltransferase activity"/>
    <property type="evidence" value="ECO:0007669"/>
    <property type="project" value="UniProtKB-EC"/>
</dbReference>
<protein>
    <recommendedName>
        <fullName evidence="7">Palmitoyltransferase</fullName>
        <ecNumber evidence="7">2.3.1.225</ecNumber>
    </recommendedName>
</protein>
<feature type="transmembrane region" description="Helical" evidence="7">
    <location>
        <begin position="204"/>
        <end position="228"/>
    </location>
</feature>
<feature type="transmembrane region" description="Helical" evidence="7">
    <location>
        <begin position="319"/>
        <end position="337"/>
    </location>
</feature>
<keyword evidence="9" id="KW-1185">Reference proteome</keyword>
<keyword evidence="3 7" id="KW-0812">Transmembrane</keyword>
<organism evidence="9 10">
    <name type="scientific">Panagrellus redivivus</name>
    <name type="common">Microworm</name>
    <dbReference type="NCBI Taxonomy" id="6233"/>
    <lineage>
        <taxon>Eukaryota</taxon>
        <taxon>Metazoa</taxon>
        <taxon>Ecdysozoa</taxon>
        <taxon>Nematoda</taxon>
        <taxon>Chromadorea</taxon>
        <taxon>Rhabditida</taxon>
        <taxon>Tylenchina</taxon>
        <taxon>Panagrolaimomorpha</taxon>
        <taxon>Panagrolaimoidea</taxon>
        <taxon>Panagrolaimidae</taxon>
        <taxon>Panagrellus</taxon>
    </lineage>
</organism>
<dbReference type="GO" id="GO:0005794">
    <property type="term" value="C:Golgi apparatus"/>
    <property type="evidence" value="ECO:0007669"/>
    <property type="project" value="TreeGrafter"/>
</dbReference>
<sequence length="358" mass="41880">MADMASGEQPPRDPISMCFHEVMYYGSMVLKSEKKRRLGMFCLNYFGTFVMVVGSTIPPFTALYSLAEIAFPGYDWILWYISYFIFAQLWMNFICFWVYHKNNRVKYWIENYNHLLPEPERSYIMAKRGDKIVIKTTTNSDGSEEDDNQPLLTDLEALPYCTKCDNVIPRRSHHCKVCDVCVLRKDHHCFLFATCVGLANERYFLVYLFYVALACFIGAACALYWLYFELNSFNVGFIGNSLLRFSKIHPLVCVFFWVIGYETFFNTFISLTMSALYAMGGMATGYFGFEMYYLLNGQTMHDFYHPNFYPDGDTASDRLRLVFGNYWFLNFFFPLFWQKTVMTPSMAKNILCAIPKEL</sequence>
<reference evidence="10" key="2">
    <citation type="submission" date="2020-10" db="UniProtKB">
        <authorList>
            <consortium name="WormBaseParasite"/>
        </authorList>
    </citation>
    <scope>IDENTIFICATION</scope>
</reference>
<comment type="catalytic activity">
    <reaction evidence="7">
        <text>L-cysteinyl-[protein] + hexadecanoyl-CoA = S-hexadecanoyl-L-cysteinyl-[protein] + CoA</text>
        <dbReference type="Rhea" id="RHEA:36683"/>
        <dbReference type="Rhea" id="RHEA-COMP:10131"/>
        <dbReference type="Rhea" id="RHEA-COMP:11032"/>
        <dbReference type="ChEBI" id="CHEBI:29950"/>
        <dbReference type="ChEBI" id="CHEBI:57287"/>
        <dbReference type="ChEBI" id="CHEBI:57379"/>
        <dbReference type="ChEBI" id="CHEBI:74151"/>
        <dbReference type="EC" id="2.3.1.225"/>
    </reaction>
</comment>
<evidence type="ECO:0000256" key="7">
    <source>
        <dbReference type="RuleBase" id="RU079119"/>
    </source>
</evidence>
<feature type="transmembrane region" description="Helical" evidence="7">
    <location>
        <begin position="38"/>
        <end position="57"/>
    </location>
</feature>
<keyword evidence="2 7" id="KW-0808">Transferase</keyword>
<dbReference type="GO" id="GO:0016020">
    <property type="term" value="C:membrane"/>
    <property type="evidence" value="ECO:0007669"/>
    <property type="project" value="UniProtKB-SubCell"/>
</dbReference>
<comment type="subcellular location">
    <subcellularLocation>
        <location evidence="1">Membrane</location>
        <topology evidence="1">Multi-pass membrane protein</topology>
    </subcellularLocation>
</comment>
<dbReference type="GO" id="GO:0006612">
    <property type="term" value="P:protein targeting to membrane"/>
    <property type="evidence" value="ECO:0007669"/>
    <property type="project" value="TreeGrafter"/>
</dbReference>
<evidence type="ECO:0000256" key="4">
    <source>
        <dbReference type="ARBA" id="ARBA00022989"/>
    </source>
</evidence>
<keyword evidence="6 7" id="KW-0012">Acyltransferase</keyword>
<dbReference type="InterPro" id="IPR001594">
    <property type="entry name" value="Palmitoyltrfase_DHHC"/>
</dbReference>
<feature type="transmembrane region" description="Helical" evidence="7">
    <location>
        <begin position="77"/>
        <end position="99"/>
    </location>
</feature>
<evidence type="ECO:0000259" key="8">
    <source>
        <dbReference type="Pfam" id="PF01529"/>
    </source>
</evidence>
<evidence type="ECO:0000256" key="6">
    <source>
        <dbReference type="ARBA" id="ARBA00023315"/>
    </source>
</evidence>
<comment type="domain">
    <text evidence="7">The DHHC domain is required for palmitoyltransferase activity.</text>
</comment>
<accession>A0A7E4VQD8</accession>
<keyword evidence="4 7" id="KW-1133">Transmembrane helix</keyword>
<evidence type="ECO:0000313" key="9">
    <source>
        <dbReference type="Proteomes" id="UP000492821"/>
    </source>
</evidence>
<dbReference type="AlphaFoldDB" id="A0A7E4VQD8"/>
<proteinExistence type="inferred from homology"/>
<dbReference type="PANTHER" id="PTHR22883:SF386">
    <property type="entry name" value="PALMITOYLTRANSFERASE"/>
    <property type="match status" value="1"/>
</dbReference>
<dbReference type="GO" id="GO:0005783">
    <property type="term" value="C:endoplasmic reticulum"/>
    <property type="evidence" value="ECO:0007669"/>
    <property type="project" value="TreeGrafter"/>
</dbReference>
<keyword evidence="5 7" id="KW-0472">Membrane</keyword>
<dbReference type="WBParaSite" id="Pan_g2363.t1">
    <property type="protein sequence ID" value="Pan_g2363.t1"/>
    <property type="gene ID" value="Pan_g2363"/>
</dbReference>
<dbReference type="InterPro" id="IPR039859">
    <property type="entry name" value="PFA4/ZDH16/20/ERF2-like"/>
</dbReference>
<feature type="domain" description="Palmitoyltransferase DHHC" evidence="8">
    <location>
        <begin position="159"/>
        <end position="305"/>
    </location>
</feature>
<evidence type="ECO:0000256" key="5">
    <source>
        <dbReference type="ARBA" id="ARBA00023136"/>
    </source>
</evidence>
<feature type="transmembrane region" description="Helical" evidence="7">
    <location>
        <begin position="248"/>
        <end position="269"/>
    </location>
</feature>
<dbReference type="PANTHER" id="PTHR22883">
    <property type="entry name" value="ZINC FINGER DHHC DOMAIN CONTAINING PROTEIN"/>
    <property type="match status" value="1"/>
</dbReference>
<name>A0A7E4VQD8_PANRE</name>
<evidence type="ECO:0000256" key="1">
    <source>
        <dbReference type="ARBA" id="ARBA00004141"/>
    </source>
</evidence>
<dbReference type="Pfam" id="PF01529">
    <property type="entry name" value="DHHC"/>
    <property type="match status" value="1"/>
</dbReference>
<reference evidence="9" key="1">
    <citation type="journal article" date="2013" name="Genetics">
        <title>The draft genome and transcriptome of Panagrellus redivivus are shaped by the harsh demands of a free-living lifestyle.</title>
        <authorList>
            <person name="Srinivasan J."/>
            <person name="Dillman A.R."/>
            <person name="Macchietto M.G."/>
            <person name="Heikkinen L."/>
            <person name="Lakso M."/>
            <person name="Fracchia K.M."/>
            <person name="Antoshechkin I."/>
            <person name="Mortazavi A."/>
            <person name="Wong G."/>
            <person name="Sternberg P.W."/>
        </authorList>
    </citation>
    <scope>NUCLEOTIDE SEQUENCE [LARGE SCALE GENOMIC DNA]</scope>
    <source>
        <strain evidence="9">MT8872</strain>
    </source>
</reference>
<dbReference type="Proteomes" id="UP000492821">
    <property type="component" value="Unassembled WGS sequence"/>
</dbReference>
<feature type="transmembrane region" description="Helical" evidence="7">
    <location>
        <begin position="276"/>
        <end position="295"/>
    </location>
</feature>
<comment type="similarity">
    <text evidence="7">Belongs to the DHHC palmitoyltransferase family.</text>
</comment>
<dbReference type="EC" id="2.3.1.225" evidence="7"/>
<evidence type="ECO:0000313" key="10">
    <source>
        <dbReference type="WBParaSite" id="Pan_g2363.t1"/>
    </source>
</evidence>
<evidence type="ECO:0000256" key="2">
    <source>
        <dbReference type="ARBA" id="ARBA00022679"/>
    </source>
</evidence>